<evidence type="ECO:0000256" key="1">
    <source>
        <dbReference type="ARBA" id="ARBA00009375"/>
    </source>
</evidence>
<comment type="caution">
    <text evidence="4">Lacks conserved residue(s) required for the propagation of feature annotation.</text>
</comment>
<evidence type="ECO:0000256" key="5">
    <source>
        <dbReference type="RuleBase" id="RU003792"/>
    </source>
</evidence>
<evidence type="ECO:0000259" key="6">
    <source>
        <dbReference type="Pfam" id="PF01416"/>
    </source>
</evidence>
<dbReference type="HOGENOM" id="CLU_014673_0_2_11"/>
<gene>
    <name evidence="4" type="primary">truA</name>
    <name evidence="7" type="ordered locus">cu0363</name>
</gene>
<dbReference type="InterPro" id="IPR020094">
    <property type="entry name" value="TruA/RsuA/RluB/E/F_N"/>
</dbReference>
<dbReference type="SUPFAM" id="SSF55120">
    <property type="entry name" value="Pseudouridine synthase"/>
    <property type="match status" value="1"/>
</dbReference>
<dbReference type="InterPro" id="IPR020095">
    <property type="entry name" value="PsdUridine_synth_TruA_C"/>
</dbReference>
<evidence type="ECO:0000313" key="8">
    <source>
        <dbReference type="Proteomes" id="UP000001727"/>
    </source>
</evidence>
<dbReference type="Pfam" id="PF01416">
    <property type="entry name" value="PseudoU_synth_1"/>
    <property type="match status" value="2"/>
</dbReference>
<dbReference type="PANTHER" id="PTHR11142">
    <property type="entry name" value="PSEUDOURIDYLATE SYNTHASE"/>
    <property type="match status" value="1"/>
</dbReference>
<dbReference type="STRING" id="504474.cu0363"/>
<dbReference type="InterPro" id="IPR020097">
    <property type="entry name" value="PsdUridine_synth_TruA_a/b_dom"/>
</dbReference>
<dbReference type="PANTHER" id="PTHR11142:SF0">
    <property type="entry name" value="TRNA PSEUDOURIDINE SYNTHASE-LIKE 1"/>
    <property type="match status" value="1"/>
</dbReference>
<dbReference type="GO" id="GO:0016829">
    <property type="term" value="F:lyase activity"/>
    <property type="evidence" value="ECO:0007669"/>
    <property type="project" value="UniProtKB-KW"/>
</dbReference>
<keyword evidence="7" id="KW-0456">Lyase</keyword>
<dbReference type="EC" id="5.4.99.12" evidence="4"/>
<comment type="subunit">
    <text evidence="4">Homodimer.</text>
</comment>
<dbReference type="HAMAP" id="MF_00171">
    <property type="entry name" value="TruA"/>
    <property type="match status" value="1"/>
</dbReference>
<feature type="binding site" evidence="4">
    <location>
        <position position="166"/>
    </location>
    <ligand>
        <name>substrate</name>
    </ligand>
</feature>
<keyword evidence="2 4" id="KW-0819">tRNA processing</keyword>
<dbReference type="GO" id="GO:0160147">
    <property type="term" value="F:tRNA pseudouridine(38-40) synthase activity"/>
    <property type="evidence" value="ECO:0007669"/>
    <property type="project" value="UniProtKB-EC"/>
</dbReference>
<feature type="domain" description="Pseudouridine synthase I TruA alpha/beta" evidence="6">
    <location>
        <begin position="200"/>
        <end position="306"/>
    </location>
</feature>
<dbReference type="FunFam" id="3.30.70.580:FF:000008">
    <property type="entry name" value="tRNA pseudouridine synthase A"/>
    <property type="match status" value="1"/>
</dbReference>
<dbReference type="AlphaFoldDB" id="B1VEY4"/>
<dbReference type="NCBIfam" id="TIGR00071">
    <property type="entry name" value="hisT_truA"/>
    <property type="match status" value="1"/>
</dbReference>
<evidence type="ECO:0000313" key="7">
    <source>
        <dbReference type="EMBL" id="CAQ04323.1"/>
    </source>
</evidence>
<dbReference type="GO" id="GO:0031119">
    <property type="term" value="P:tRNA pseudouridine synthesis"/>
    <property type="evidence" value="ECO:0007669"/>
    <property type="project" value="UniProtKB-UniRule"/>
</dbReference>
<dbReference type="Gene3D" id="3.30.70.660">
    <property type="entry name" value="Pseudouridine synthase I, catalytic domain, C-terminal subdomain"/>
    <property type="match status" value="1"/>
</dbReference>
<dbReference type="KEGG" id="cur:cu0363"/>
<proteinExistence type="inferred from homology"/>
<evidence type="ECO:0000256" key="3">
    <source>
        <dbReference type="ARBA" id="ARBA00023235"/>
    </source>
</evidence>
<comment type="function">
    <text evidence="4">Formation of pseudouridine at positions 38, 39 and 40 in the anticodon stem and loop of transfer RNAs.</text>
</comment>
<dbReference type="InterPro" id="IPR020103">
    <property type="entry name" value="PsdUridine_synth_cat_dom_sf"/>
</dbReference>
<dbReference type="CDD" id="cd02570">
    <property type="entry name" value="PseudoU_synth_EcTruA"/>
    <property type="match status" value="1"/>
</dbReference>
<protein>
    <recommendedName>
        <fullName evidence="4">tRNA pseudouridine synthase A</fullName>
        <ecNumber evidence="4">5.4.99.12</ecNumber>
    </recommendedName>
    <alternativeName>
        <fullName evidence="4">tRNA pseudouridine(38-40) synthase</fullName>
    </alternativeName>
    <alternativeName>
        <fullName evidence="4">tRNA pseudouridylate synthase I</fullName>
    </alternativeName>
    <alternativeName>
        <fullName evidence="4">tRNA-uridine isomerase I</fullName>
    </alternativeName>
</protein>
<comment type="catalytic activity">
    <reaction evidence="4 5">
        <text>uridine(38/39/40) in tRNA = pseudouridine(38/39/40) in tRNA</text>
        <dbReference type="Rhea" id="RHEA:22376"/>
        <dbReference type="Rhea" id="RHEA-COMP:10085"/>
        <dbReference type="Rhea" id="RHEA-COMP:10087"/>
        <dbReference type="ChEBI" id="CHEBI:65314"/>
        <dbReference type="ChEBI" id="CHEBI:65315"/>
        <dbReference type="EC" id="5.4.99.12"/>
    </reaction>
</comment>
<dbReference type="Gene3D" id="3.30.70.580">
    <property type="entry name" value="Pseudouridine synthase I, catalytic domain, N-terminal subdomain"/>
    <property type="match status" value="1"/>
</dbReference>
<comment type="similarity">
    <text evidence="1 4 5">Belongs to the tRNA pseudouridine synthase TruA family.</text>
</comment>
<dbReference type="RefSeq" id="WP_012359616.1">
    <property type="nucleotide sequence ID" value="NC_010545.1"/>
</dbReference>
<name>B1VEY4_CORU7</name>
<dbReference type="InterPro" id="IPR001406">
    <property type="entry name" value="PsdUridine_synth_TruA"/>
</dbReference>
<evidence type="ECO:0000256" key="2">
    <source>
        <dbReference type="ARBA" id="ARBA00022694"/>
    </source>
</evidence>
<keyword evidence="3 4" id="KW-0413">Isomerase</keyword>
<dbReference type="EMBL" id="AM942444">
    <property type="protein sequence ID" value="CAQ04323.1"/>
    <property type="molecule type" value="Genomic_DNA"/>
</dbReference>
<dbReference type="GeneID" id="60605166"/>
<dbReference type="eggNOG" id="COG0101">
    <property type="taxonomic scope" value="Bacteria"/>
</dbReference>
<feature type="active site" description="Nucleophile" evidence="4">
    <location>
        <position position="101"/>
    </location>
</feature>
<feature type="domain" description="Pseudouridine synthase I TruA alpha/beta" evidence="6">
    <location>
        <begin position="57"/>
        <end position="159"/>
    </location>
</feature>
<keyword evidence="8" id="KW-1185">Reference proteome</keyword>
<reference evidence="7 8" key="1">
    <citation type="journal article" date="2008" name="J. Biotechnol.">
        <title>The lifestyle of Corynebacterium urealyticum derived from its complete genome sequence established by pyrosequencing.</title>
        <authorList>
            <person name="Tauch A."/>
            <person name="Trost E."/>
            <person name="Tilker A."/>
            <person name="Ludewig U."/>
            <person name="Schneiker S."/>
            <person name="Goesmann A."/>
            <person name="Arnold W."/>
            <person name="Bekel T."/>
            <person name="Brinkrolf K."/>
            <person name="Brune I."/>
            <person name="Goetker S."/>
            <person name="Kalinowski J."/>
            <person name="Kamp P.-B."/>
            <person name="Lobo F.P."/>
            <person name="Viehoever P."/>
            <person name="Weisshaar B."/>
            <person name="Soriano F."/>
            <person name="Droege M."/>
            <person name="Puehler A."/>
        </authorList>
    </citation>
    <scope>NUCLEOTIDE SEQUENCE [LARGE SCALE GENOMIC DNA]</scope>
    <source>
        <strain evidence="8">ATCC 43042 / DSM 7109</strain>
    </source>
</reference>
<organism evidence="7 8">
    <name type="scientific">Corynebacterium urealyticum (strain ATCC 43042 / DSM 7109)</name>
    <dbReference type="NCBI Taxonomy" id="504474"/>
    <lineage>
        <taxon>Bacteria</taxon>
        <taxon>Bacillati</taxon>
        <taxon>Actinomycetota</taxon>
        <taxon>Actinomycetes</taxon>
        <taxon>Mycobacteriales</taxon>
        <taxon>Corynebacteriaceae</taxon>
        <taxon>Corynebacterium</taxon>
    </lineage>
</organism>
<dbReference type="GO" id="GO:0003723">
    <property type="term" value="F:RNA binding"/>
    <property type="evidence" value="ECO:0007669"/>
    <property type="project" value="InterPro"/>
</dbReference>
<dbReference type="Proteomes" id="UP000001727">
    <property type="component" value="Chromosome"/>
</dbReference>
<sequence length="324" mass="34414">MSSTESGAAGGATTGIGTALTGADSDVAVKGAVGDVVGDAAGGDGAGETVRVRMDVSYDGTDFHGWAAQKGGLRTVQGVLEEKLTLVCRTPVELTVAGRTDAGVHADGQVCHADIPAEAFTHRSLARPEDLVRRLSRMLPEDIRLNAAVAAPEGFDARFSALRRHYVYRVCTAPGGPLPRRVRDTARWRRPVDLEKVQIAADALVGLNNFAAYCKAREGATTIRELQEFTWKDVSTPAEPQTYEAHVVADAFCWSMVRSIVGACLTVGEGKRPEGFTAELLELDERSSQVPVAPAEGLNLVGVDYPDASELAARAAETRAVREL</sequence>
<accession>B1VEY4</accession>
<evidence type="ECO:0000256" key="4">
    <source>
        <dbReference type="HAMAP-Rule" id="MF_00171"/>
    </source>
</evidence>